<dbReference type="SUPFAM" id="SSF52218">
    <property type="entry name" value="Flavoproteins"/>
    <property type="match status" value="1"/>
</dbReference>
<protein>
    <submittedName>
        <fullName evidence="2">NADPH-dependent oxidoreductase</fullName>
    </submittedName>
</protein>
<organism evidence="2 3">
    <name type="scientific">Streptomyces luteoverticillatus</name>
    <name type="common">Streptoverticillium luteoverticillatus</name>
    <dbReference type="NCBI Taxonomy" id="66425"/>
    <lineage>
        <taxon>Bacteria</taxon>
        <taxon>Bacillati</taxon>
        <taxon>Actinomycetota</taxon>
        <taxon>Actinomycetes</taxon>
        <taxon>Kitasatosporales</taxon>
        <taxon>Streptomycetaceae</taxon>
        <taxon>Streptomyces</taxon>
    </lineage>
</organism>
<dbReference type="EMBL" id="CP034587">
    <property type="protein sequence ID" value="AZQ74446.1"/>
    <property type="molecule type" value="Genomic_DNA"/>
</dbReference>
<dbReference type="Pfam" id="PF03358">
    <property type="entry name" value="FMN_red"/>
    <property type="match status" value="1"/>
</dbReference>
<gene>
    <name evidence="2" type="ORF">EKH77_27430</name>
</gene>
<dbReference type="PANTHER" id="PTHR30543:SF21">
    <property type="entry name" value="NAD(P)H-DEPENDENT FMN REDUCTASE LOT6"/>
    <property type="match status" value="1"/>
</dbReference>
<name>A0A3Q9G087_STRLT</name>
<dbReference type="OrthoDB" id="9812295at2"/>
<evidence type="ECO:0000259" key="1">
    <source>
        <dbReference type="Pfam" id="PF03358"/>
    </source>
</evidence>
<dbReference type="InterPro" id="IPR005025">
    <property type="entry name" value="FMN_Rdtase-like_dom"/>
</dbReference>
<evidence type="ECO:0000313" key="3">
    <source>
        <dbReference type="Proteomes" id="UP000267900"/>
    </source>
</evidence>
<dbReference type="GO" id="GO:0010181">
    <property type="term" value="F:FMN binding"/>
    <property type="evidence" value="ECO:0007669"/>
    <property type="project" value="TreeGrafter"/>
</dbReference>
<proteinExistence type="predicted"/>
<dbReference type="RefSeq" id="WP_126916948.1">
    <property type="nucleotide sequence ID" value="NZ_CP034587.1"/>
</dbReference>
<sequence length="186" mass="18955">MTAITTEPVRVLAISGSTRTASVNAAILRAAGELAGAEVKLELWDGLAAVEPFNEDDEAAPGAGVRAMREAMLAADALLFATPEYNSSLPGQLKNALDWASRPYQASALHGKTAAVIGASPSGYGAKFAQAELRKVLTACGSDVVGDELCVAKAHTALGEDGLPVGEELRAALTALVAAVVAKVRG</sequence>
<dbReference type="GO" id="GO:0016491">
    <property type="term" value="F:oxidoreductase activity"/>
    <property type="evidence" value="ECO:0007669"/>
    <property type="project" value="InterPro"/>
</dbReference>
<dbReference type="Proteomes" id="UP000267900">
    <property type="component" value="Chromosome"/>
</dbReference>
<reference evidence="2 3" key="1">
    <citation type="submission" date="2018-12" db="EMBL/GenBank/DDBJ databases">
        <title>The whole draft genome of Streptomyce luteoverticillatus CGMCC 15060.</title>
        <authorList>
            <person name="Feng Z."/>
            <person name="Chen G."/>
            <person name="Zhang J."/>
            <person name="Zhu H."/>
            <person name="Yu X."/>
            <person name="Zhang W."/>
            <person name="Zhang X."/>
        </authorList>
    </citation>
    <scope>NUCLEOTIDE SEQUENCE [LARGE SCALE GENOMIC DNA]</scope>
    <source>
        <strain evidence="2 3">CGMCC 15060</strain>
    </source>
</reference>
<dbReference type="AlphaFoldDB" id="A0A3Q9G087"/>
<feature type="domain" description="NADPH-dependent FMN reductase-like" evidence="1">
    <location>
        <begin position="10"/>
        <end position="155"/>
    </location>
</feature>
<accession>A0A3Q9G087</accession>
<keyword evidence="3" id="KW-1185">Reference proteome</keyword>
<dbReference type="InterPro" id="IPR029039">
    <property type="entry name" value="Flavoprotein-like_sf"/>
</dbReference>
<dbReference type="Gene3D" id="3.40.50.360">
    <property type="match status" value="1"/>
</dbReference>
<dbReference type="PANTHER" id="PTHR30543">
    <property type="entry name" value="CHROMATE REDUCTASE"/>
    <property type="match status" value="1"/>
</dbReference>
<evidence type="ECO:0000313" key="2">
    <source>
        <dbReference type="EMBL" id="AZQ74446.1"/>
    </source>
</evidence>
<dbReference type="InterPro" id="IPR050712">
    <property type="entry name" value="NAD(P)H-dep_reductase"/>
</dbReference>
<dbReference type="GO" id="GO:0005829">
    <property type="term" value="C:cytosol"/>
    <property type="evidence" value="ECO:0007669"/>
    <property type="project" value="TreeGrafter"/>
</dbReference>